<organism evidence="3 4">
    <name type="scientific">Paracoccus alcaliphilus</name>
    <dbReference type="NCBI Taxonomy" id="34002"/>
    <lineage>
        <taxon>Bacteria</taxon>
        <taxon>Pseudomonadati</taxon>
        <taxon>Pseudomonadota</taxon>
        <taxon>Alphaproteobacteria</taxon>
        <taxon>Rhodobacterales</taxon>
        <taxon>Paracoccaceae</taxon>
        <taxon>Paracoccus</taxon>
    </lineage>
</organism>
<evidence type="ECO:0000313" key="4">
    <source>
        <dbReference type="Proteomes" id="UP000199054"/>
    </source>
</evidence>
<dbReference type="SUPFAM" id="SSF52833">
    <property type="entry name" value="Thioredoxin-like"/>
    <property type="match status" value="1"/>
</dbReference>
<dbReference type="SUPFAM" id="SSF47616">
    <property type="entry name" value="GST C-terminal domain-like"/>
    <property type="match status" value="1"/>
</dbReference>
<dbReference type="Pfam" id="PF13409">
    <property type="entry name" value="GST_N_2"/>
    <property type="match status" value="1"/>
</dbReference>
<dbReference type="CDD" id="cd03046">
    <property type="entry name" value="GST_N_GTT1_like"/>
    <property type="match status" value="1"/>
</dbReference>
<dbReference type="Gene3D" id="3.40.30.10">
    <property type="entry name" value="Glutaredoxin"/>
    <property type="match status" value="1"/>
</dbReference>
<protein>
    <submittedName>
        <fullName evidence="3">Glutathione S-transferase</fullName>
    </submittedName>
</protein>
<dbReference type="Gene3D" id="1.20.1050.10">
    <property type="match status" value="1"/>
</dbReference>
<dbReference type="AlphaFoldDB" id="A0A1H8GRP0"/>
<keyword evidence="4" id="KW-1185">Reference proteome</keyword>
<dbReference type="SFLD" id="SFLDG00358">
    <property type="entry name" value="Main_(cytGST)"/>
    <property type="match status" value="1"/>
</dbReference>
<feature type="domain" description="GST C-terminal" evidence="2">
    <location>
        <begin position="79"/>
        <end position="195"/>
    </location>
</feature>
<reference evidence="3 4" key="1">
    <citation type="submission" date="2016-10" db="EMBL/GenBank/DDBJ databases">
        <authorList>
            <person name="de Groot N.N."/>
        </authorList>
    </citation>
    <scope>NUCLEOTIDE SEQUENCE [LARGE SCALE GENOMIC DNA]</scope>
    <source>
        <strain evidence="3 4">DSM 8512</strain>
    </source>
</reference>
<dbReference type="PROSITE" id="PS50405">
    <property type="entry name" value="GST_CTER"/>
    <property type="match status" value="1"/>
</dbReference>
<evidence type="ECO:0000259" key="1">
    <source>
        <dbReference type="PROSITE" id="PS50404"/>
    </source>
</evidence>
<dbReference type="STRING" id="34002.SAMN04489859_1007124"/>
<sequence length="195" mass="22056">MYVVIGTSNSRALRVLWLLEELGLPFQHVAATPRSEGVVTFNPTGKVPVLIDDGTPITDSTAILTYLADRHGDLTHPAGTLDRARQDSLTQFLLDEFDAALWLAARHSFLLPEEMRLSAIKNTLRWEFERSQKVLVHRLAEGEFLMGDRMTVPDIILTHCLVWALTAKFPITESRLTDYLERMKARPAYQRAAAR</sequence>
<evidence type="ECO:0000259" key="2">
    <source>
        <dbReference type="PROSITE" id="PS50405"/>
    </source>
</evidence>
<keyword evidence="3" id="KW-0808">Transferase</keyword>
<dbReference type="InterPro" id="IPR010987">
    <property type="entry name" value="Glutathione-S-Trfase_C-like"/>
</dbReference>
<dbReference type="SFLD" id="SFLDS00019">
    <property type="entry name" value="Glutathione_Transferase_(cytos"/>
    <property type="match status" value="1"/>
</dbReference>
<proteinExistence type="predicted"/>
<dbReference type="GO" id="GO:0016740">
    <property type="term" value="F:transferase activity"/>
    <property type="evidence" value="ECO:0007669"/>
    <property type="project" value="UniProtKB-KW"/>
</dbReference>
<dbReference type="PANTHER" id="PTHR44051">
    <property type="entry name" value="GLUTATHIONE S-TRANSFERASE-RELATED"/>
    <property type="match status" value="1"/>
</dbReference>
<feature type="domain" description="GST N-terminal" evidence="1">
    <location>
        <begin position="1"/>
        <end position="75"/>
    </location>
</feature>
<dbReference type="SFLD" id="SFLDG01150">
    <property type="entry name" value="Main.1:_Beta-like"/>
    <property type="match status" value="1"/>
</dbReference>
<gene>
    <name evidence="3" type="ORF">SAMN04489859_1007124</name>
</gene>
<accession>A0A1H8GRP0</accession>
<dbReference type="PANTHER" id="PTHR44051:SF8">
    <property type="entry name" value="GLUTATHIONE S-TRANSFERASE GSTA"/>
    <property type="match status" value="1"/>
</dbReference>
<name>A0A1H8GRP0_9RHOB</name>
<dbReference type="InterPro" id="IPR036249">
    <property type="entry name" value="Thioredoxin-like_sf"/>
</dbReference>
<dbReference type="EMBL" id="FODE01000007">
    <property type="protein sequence ID" value="SEN46771.1"/>
    <property type="molecule type" value="Genomic_DNA"/>
</dbReference>
<dbReference type="InterPro" id="IPR036282">
    <property type="entry name" value="Glutathione-S-Trfase_C_sf"/>
</dbReference>
<dbReference type="PROSITE" id="PS50404">
    <property type="entry name" value="GST_NTER"/>
    <property type="match status" value="1"/>
</dbReference>
<dbReference type="Proteomes" id="UP000199054">
    <property type="component" value="Unassembled WGS sequence"/>
</dbReference>
<dbReference type="RefSeq" id="WP_090611186.1">
    <property type="nucleotide sequence ID" value="NZ_CP067124.1"/>
</dbReference>
<dbReference type="InterPro" id="IPR004045">
    <property type="entry name" value="Glutathione_S-Trfase_N"/>
</dbReference>
<evidence type="ECO:0000313" key="3">
    <source>
        <dbReference type="EMBL" id="SEN46771.1"/>
    </source>
</evidence>
<dbReference type="OrthoDB" id="9810080at2"/>
<dbReference type="InterPro" id="IPR040079">
    <property type="entry name" value="Glutathione_S-Trfase"/>
</dbReference>